<feature type="region of interest" description="Disordered" evidence="1">
    <location>
        <begin position="201"/>
        <end position="229"/>
    </location>
</feature>
<dbReference type="Proteomes" id="UP000225277">
    <property type="component" value="Unassembled WGS sequence"/>
</dbReference>
<dbReference type="EMBL" id="FJUY01000032">
    <property type="protein sequence ID" value="CZT25837.1"/>
    <property type="molecule type" value="Genomic_DNA"/>
</dbReference>
<proteinExistence type="predicted"/>
<dbReference type="GeneID" id="35606523"/>
<dbReference type="OrthoDB" id="3650757at2759"/>
<accession>A0A2D3VJS5</accession>
<name>A0A2D3VJS5_9PEZI</name>
<evidence type="ECO:0000313" key="2">
    <source>
        <dbReference type="EMBL" id="CZT25837.1"/>
    </source>
</evidence>
<dbReference type="AlphaFoldDB" id="A0A2D3VJS5"/>
<sequence>MALTTLQRAVRALRCRDLAMPPYKSTLSQRKRAEFWSAAINSVVLPKLRAKGWICDEDDKTLANQITAMICEGAGGCHLQYKICEVVPPAARTDIDVDVFAMSVMQEVRAIKAETGAGDPLPYIPMVKYKSKELPALRLHLVGRGQVGKNYTTRTLREAALARARPKMLAKGLYNDNTATGSVQHLPRFIVRFALRQPHQQSLECDREPDNAASHLDFNPAQNPDPQGTCHLGRLPAELRNLIYHYAFSHHTNSSGEVSLLTEPPPAPALSRTCKQIRLETTSMYAEKLQQFWRSSNFFIDAAIFPTGWHLRHQLLRCINQHWKGINNLRLKLVGKNGAYNVIWKKDTDSWLAKREGGPDAAANGIGGFAYGAVDLSSGEDVVICRVPRRERPRRDDLFGVDRLYREYFLTFGAHVTKDALKEHQEGLADGTRGRAPLEDQIYAVLGVLNIWT</sequence>
<organism evidence="2 3">
    <name type="scientific">Ramularia collo-cygni</name>
    <dbReference type="NCBI Taxonomy" id="112498"/>
    <lineage>
        <taxon>Eukaryota</taxon>
        <taxon>Fungi</taxon>
        <taxon>Dikarya</taxon>
        <taxon>Ascomycota</taxon>
        <taxon>Pezizomycotina</taxon>
        <taxon>Dothideomycetes</taxon>
        <taxon>Dothideomycetidae</taxon>
        <taxon>Mycosphaerellales</taxon>
        <taxon>Mycosphaerellaceae</taxon>
        <taxon>Ramularia</taxon>
    </lineage>
</organism>
<reference evidence="2 3" key="1">
    <citation type="submission" date="2016-03" db="EMBL/GenBank/DDBJ databases">
        <authorList>
            <person name="Ploux O."/>
        </authorList>
    </citation>
    <scope>NUCLEOTIDE SEQUENCE [LARGE SCALE GENOMIC DNA]</scope>
    <source>
        <strain evidence="2 3">URUG2</strain>
    </source>
</reference>
<evidence type="ECO:0000256" key="1">
    <source>
        <dbReference type="SAM" id="MobiDB-lite"/>
    </source>
</evidence>
<gene>
    <name evidence="2" type="ORF">RCC_11506</name>
</gene>
<dbReference type="RefSeq" id="XP_023632495.1">
    <property type="nucleotide sequence ID" value="XM_023776727.1"/>
</dbReference>
<evidence type="ECO:0000313" key="3">
    <source>
        <dbReference type="Proteomes" id="UP000225277"/>
    </source>
</evidence>
<protein>
    <submittedName>
        <fullName evidence="2">Uncharacterized protein</fullName>
    </submittedName>
</protein>
<keyword evidence="3" id="KW-1185">Reference proteome</keyword>